<gene>
    <name evidence="7" type="primary">atsA_80</name>
    <name evidence="7" type="ORF">SCARR_00777</name>
</gene>
<dbReference type="InterPro" id="IPR050738">
    <property type="entry name" value="Sulfatase"/>
</dbReference>
<dbReference type="Proteomes" id="UP000346198">
    <property type="component" value="Unassembled WGS sequence"/>
</dbReference>
<dbReference type="GO" id="GO:0046872">
    <property type="term" value="F:metal ion binding"/>
    <property type="evidence" value="ECO:0007669"/>
    <property type="project" value="UniProtKB-KW"/>
</dbReference>
<evidence type="ECO:0000256" key="3">
    <source>
        <dbReference type="ARBA" id="ARBA00022801"/>
    </source>
</evidence>
<keyword evidence="4" id="KW-0106">Calcium</keyword>
<evidence type="ECO:0000256" key="1">
    <source>
        <dbReference type="ARBA" id="ARBA00008779"/>
    </source>
</evidence>
<name>A0A6C2UH96_9BACT</name>
<accession>A0A6C2UH96</accession>
<reference evidence="7 8" key="1">
    <citation type="submission" date="2019-04" db="EMBL/GenBank/DDBJ databases">
        <authorList>
            <person name="Van Vliet M D."/>
        </authorList>
    </citation>
    <scope>NUCLEOTIDE SEQUENCE [LARGE SCALE GENOMIC DNA]</scope>
    <source>
        <strain evidence="7 8">F21</strain>
    </source>
</reference>
<evidence type="ECO:0000313" key="7">
    <source>
        <dbReference type="EMBL" id="VGO18724.1"/>
    </source>
</evidence>
<dbReference type="Gene3D" id="3.40.720.10">
    <property type="entry name" value="Alkaline Phosphatase, subunit A"/>
    <property type="match status" value="1"/>
</dbReference>
<dbReference type="PANTHER" id="PTHR42693:SF53">
    <property type="entry name" value="ENDO-4-O-SULFATASE"/>
    <property type="match status" value="1"/>
</dbReference>
<evidence type="ECO:0000256" key="5">
    <source>
        <dbReference type="SAM" id="MobiDB-lite"/>
    </source>
</evidence>
<keyword evidence="8" id="KW-1185">Reference proteome</keyword>
<evidence type="ECO:0000259" key="6">
    <source>
        <dbReference type="Pfam" id="PF00884"/>
    </source>
</evidence>
<feature type="domain" description="Sulfatase N-terminal" evidence="6">
    <location>
        <begin position="25"/>
        <end position="372"/>
    </location>
</feature>
<dbReference type="InterPro" id="IPR024607">
    <property type="entry name" value="Sulfatase_CS"/>
</dbReference>
<dbReference type="Gene3D" id="3.30.1120.10">
    <property type="match status" value="1"/>
</dbReference>
<dbReference type="Pfam" id="PF00884">
    <property type="entry name" value="Sulfatase"/>
    <property type="match status" value="1"/>
</dbReference>
<evidence type="ECO:0000256" key="2">
    <source>
        <dbReference type="ARBA" id="ARBA00022723"/>
    </source>
</evidence>
<dbReference type="SUPFAM" id="SSF53649">
    <property type="entry name" value="Alkaline phosphatase-like"/>
    <property type="match status" value="1"/>
</dbReference>
<dbReference type="EMBL" id="CAAHFH010000001">
    <property type="protein sequence ID" value="VGO18724.1"/>
    <property type="molecule type" value="Genomic_DNA"/>
</dbReference>
<dbReference type="PROSITE" id="PS00149">
    <property type="entry name" value="SULFATASE_2"/>
    <property type="match status" value="1"/>
</dbReference>
<sequence>MTKTILSIFALYFTTSIVLAGGSKPNIVFVYFDDMGYGDVSCLNPESKIQTPNIDRMAAQGMTFTDAHAPSAVCTPSRYGVLTGRYPWRSRRKSSVCGRFSPPLIRQERITIAEMLRDNGYATGHVGKWHLGNGWQLKDGGDYEKAVAEMRKTKNKFADPGVDFTKPILDGANQHGFDYSITANTTIYENGVPLGEVQVIKPGSKYGYLDPNLKREEFVPLWVKKADEFIRKSAQSKQPFFLYYALTAPHEPHVPNKPFLGKSGAGIYGDFMLECDWVVGELMVSLKAAGVDENTLVFLTSDNGPENCTLELKTKYDHYAAGDWRGHKRLNFEGGHRVPTFARWPGVVRPGSVCDATVSQVDFFATCAEMVGHKLRDDEAVDSWSMLSAFKGDGQFQRGESVIYQNYLGQLAIRKGDWVMMMHPAWKGMLSTYTDPEEPEVLDAEPFQLYNLKTDPRERTNLFRTNPEKAEELKTLAAELVREGRSNPGSQQENDQPYEFMDQWNQIDWAESR</sequence>
<evidence type="ECO:0000313" key="8">
    <source>
        <dbReference type="Proteomes" id="UP000346198"/>
    </source>
</evidence>
<dbReference type="PROSITE" id="PS00523">
    <property type="entry name" value="SULFATASE_1"/>
    <property type="match status" value="1"/>
</dbReference>
<comment type="similarity">
    <text evidence="1">Belongs to the sulfatase family.</text>
</comment>
<dbReference type="AlphaFoldDB" id="A0A6C2UH96"/>
<dbReference type="PANTHER" id="PTHR42693">
    <property type="entry name" value="ARYLSULFATASE FAMILY MEMBER"/>
    <property type="match status" value="1"/>
</dbReference>
<feature type="region of interest" description="Disordered" evidence="5">
    <location>
        <begin position="481"/>
        <end position="501"/>
    </location>
</feature>
<protein>
    <submittedName>
        <fullName evidence="7">Arylsulfatase</fullName>
    </submittedName>
</protein>
<keyword evidence="3" id="KW-0378">Hydrolase</keyword>
<organism evidence="7 8">
    <name type="scientific">Pontiella sulfatireligans</name>
    <dbReference type="NCBI Taxonomy" id="2750658"/>
    <lineage>
        <taxon>Bacteria</taxon>
        <taxon>Pseudomonadati</taxon>
        <taxon>Kiritimatiellota</taxon>
        <taxon>Kiritimatiellia</taxon>
        <taxon>Kiritimatiellales</taxon>
        <taxon>Pontiellaceae</taxon>
        <taxon>Pontiella</taxon>
    </lineage>
</organism>
<keyword evidence="2" id="KW-0479">Metal-binding</keyword>
<dbReference type="InterPro" id="IPR000917">
    <property type="entry name" value="Sulfatase_N"/>
</dbReference>
<dbReference type="GO" id="GO:0004065">
    <property type="term" value="F:arylsulfatase activity"/>
    <property type="evidence" value="ECO:0007669"/>
    <property type="project" value="TreeGrafter"/>
</dbReference>
<proteinExistence type="inferred from homology"/>
<dbReference type="InterPro" id="IPR017850">
    <property type="entry name" value="Alkaline_phosphatase_core_sf"/>
</dbReference>
<dbReference type="RefSeq" id="WP_136060180.1">
    <property type="nucleotide sequence ID" value="NZ_CAAHFH010000001.1"/>
</dbReference>
<evidence type="ECO:0000256" key="4">
    <source>
        <dbReference type="ARBA" id="ARBA00022837"/>
    </source>
</evidence>
<dbReference type="CDD" id="cd16143">
    <property type="entry name" value="ARS_like"/>
    <property type="match status" value="1"/>
</dbReference>